<dbReference type="Pfam" id="PF13439">
    <property type="entry name" value="Glyco_transf_4"/>
    <property type="match status" value="1"/>
</dbReference>
<dbReference type="InterPro" id="IPR001296">
    <property type="entry name" value="Glyco_trans_1"/>
</dbReference>
<dbReference type="InterPro" id="IPR028098">
    <property type="entry name" value="Glyco_trans_4-like_N"/>
</dbReference>
<reference evidence="5" key="1">
    <citation type="journal article" date="2014" name="Int. J. Syst. Evol. Microbiol.">
        <title>Complete genome sequence of Corynebacterium casei LMG S-19264T (=DSM 44701T), isolated from a smear-ripened cheese.</title>
        <authorList>
            <consortium name="US DOE Joint Genome Institute (JGI-PGF)"/>
            <person name="Walter F."/>
            <person name="Albersmeier A."/>
            <person name="Kalinowski J."/>
            <person name="Ruckert C."/>
        </authorList>
    </citation>
    <scope>NUCLEOTIDE SEQUENCE</scope>
    <source>
        <strain evidence="5">CGMCC 1.16548</strain>
    </source>
</reference>
<dbReference type="RefSeq" id="WP_191283787.1">
    <property type="nucleotide sequence ID" value="NZ_BNAI01000005.1"/>
</dbReference>
<evidence type="ECO:0000256" key="2">
    <source>
        <dbReference type="ARBA" id="ARBA00022679"/>
    </source>
</evidence>
<proteinExistence type="predicted"/>
<keyword evidence="6" id="KW-1185">Reference proteome</keyword>
<dbReference type="CDD" id="cd03802">
    <property type="entry name" value="GT4_AviGT4-like"/>
    <property type="match status" value="1"/>
</dbReference>
<evidence type="ECO:0000259" key="4">
    <source>
        <dbReference type="Pfam" id="PF13439"/>
    </source>
</evidence>
<organism evidence="5 6">
    <name type="scientific">Pseudolysinimonas yzui</name>
    <dbReference type="NCBI Taxonomy" id="2708254"/>
    <lineage>
        <taxon>Bacteria</taxon>
        <taxon>Bacillati</taxon>
        <taxon>Actinomycetota</taxon>
        <taxon>Actinomycetes</taxon>
        <taxon>Micrococcales</taxon>
        <taxon>Microbacteriaceae</taxon>
        <taxon>Pseudolysinimonas</taxon>
    </lineage>
</organism>
<evidence type="ECO:0000259" key="3">
    <source>
        <dbReference type="Pfam" id="PF00534"/>
    </source>
</evidence>
<dbReference type="AlphaFoldDB" id="A0A8J3GSB1"/>
<dbReference type="Pfam" id="PF00534">
    <property type="entry name" value="Glycos_transf_1"/>
    <property type="match status" value="1"/>
</dbReference>
<comment type="caution">
    <text evidence="5">The sequence shown here is derived from an EMBL/GenBank/DDBJ whole genome shotgun (WGS) entry which is preliminary data.</text>
</comment>
<dbReference type="SUPFAM" id="SSF53756">
    <property type="entry name" value="UDP-Glycosyltransferase/glycogen phosphorylase"/>
    <property type="match status" value="1"/>
</dbReference>
<dbReference type="PANTHER" id="PTHR12526">
    <property type="entry name" value="GLYCOSYLTRANSFERASE"/>
    <property type="match status" value="1"/>
</dbReference>
<accession>A0A8J3GSB1</accession>
<evidence type="ECO:0000256" key="1">
    <source>
        <dbReference type="ARBA" id="ARBA00022676"/>
    </source>
</evidence>
<gene>
    <name evidence="5" type="ORF">GCM10011600_24380</name>
</gene>
<feature type="domain" description="Glycosyl transferase family 1" evidence="3">
    <location>
        <begin position="188"/>
        <end position="316"/>
    </location>
</feature>
<name>A0A8J3GSB1_9MICO</name>
<evidence type="ECO:0000313" key="6">
    <source>
        <dbReference type="Proteomes" id="UP000617531"/>
    </source>
</evidence>
<protein>
    <submittedName>
        <fullName evidence="5">Glycosyl transferase</fullName>
    </submittedName>
</protein>
<keyword evidence="1" id="KW-0328">Glycosyltransferase</keyword>
<evidence type="ECO:0000313" key="5">
    <source>
        <dbReference type="EMBL" id="GHF22342.1"/>
    </source>
</evidence>
<dbReference type="Gene3D" id="3.40.50.2000">
    <property type="entry name" value="Glycogen Phosphorylase B"/>
    <property type="match status" value="2"/>
</dbReference>
<keyword evidence="2 5" id="KW-0808">Transferase</keyword>
<dbReference type="EMBL" id="BNAI01000005">
    <property type="protein sequence ID" value="GHF22342.1"/>
    <property type="molecule type" value="Genomic_DNA"/>
</dbReference>
<dbReference type="GO" id="GO:0016757">
    <property type="term" value="F:glycosyltransferase activity"/>
    <property type="evidence" value="ECO:0007669"/>
    <property type="project" value="UniProtKB-KW"/>
</dbReference>
<sequence>MTIIESSPRDPSSTPAGGSPLRIGVVAPPWFELPPTGYGGTEAVVAALVDQLVAFGHQVTLIASGPAKTKAQRQVTVYEKPPSRLLGHSTMPEVIIAAEAARVLTSDDFDIIHDHSLAGPLLAVARTIPTVVTMHGPVTGDNGDYFRRLGTAVDLVAISDSQRLLAPTLNWAGTVHNAVDVDSFPYRADKDDYVLWIGRFHPDKGAHLAIDAARAAGRRIVLAGKLNERDEHEYFDKAVRPKLARDAEYLGEADARLKRELFAGARCLVFPIQWDEPFGMVMIEALASGTPVVATRRGSVPEIVEDGRTGWVVDDLAELPAAIERAGQLDPAECRASARTRFDLPVMGRGYDRIYRALVETPSNTRRTAIDAAALQAWGRHAAG</sequence>
<dbReference type="PANTHER" id="PTHR12526:SF595">
    <property type="entry name" value="BLL5217 PROTEIN"/>
    <property type="match status" value="1"/>
</dbReference>
<feature type="domain" description="Glycosyltransferase subfamily 4-like N-terminal" evidence="4">
    <location>
        <begin position="38"/>
        <end position="173"/>
    </location>
</feature>
<dbReference type="Proteomes" id="UP000617531">
    <property type="component" value="Unassembled WGS sequence"/>
</dbReference>
<reference evidence="5" key="2">
    <citation type="submission" date="2020-09" db="EMBL/GenBank/DDBJ databases">
        <authorList>
            <person name="Sun Q."/>
            <person name="Zhou Y."/>
        </authorList>
    </citation>
    <scope>NUCLEOTIDE SEQUENCE</scope>
    <source>
        <strain evidence="5">CGMCC 1.16548</strain>
    </source>
</reference>